<gene>
    <name evidence="2" type="ORF">SAMN05444342_2001</name>
    <name evidence="1" type="ORF">ZOD2009_02435</name>
</gene>
<dbReference type="AlphaFoldDB" id="E7QNG9"/>
<reference evidence="4" key="2">
    <citation type="submission" date="2016-11" db="EMBL/GenBank/DDBJ databases">
        <authorList>
            <person name="Varghese N."/>
            <person name="Submissions S."/>
        </authorList>
    </citation>
    <scope>NUCLEOTIDE SEQUENCE [LARGE SCALE GENOMIC DNA]</scope>
    <source>
        <strain evidence="4">DX253</strain>
    </source>
</reference>
<evidence type="ECO:0000313" key="1">
    <source>
        <dbReference type="EMBL" id="EFW93964.1"/>
    </source>
</evidence>
<keyword evidence="4" id="KW-1185">Reference proteome</keyword>
<dbReference type="EMBL" id="FRAN01000002">
    <property type="protein sequence ID" value="SHK65637.1"/>
    <property type="molecule type" value="Genomic_DNA"/>
</dbReference>
<sequence length="64" mass="7485">MTYDVDPTEYIEENRTKILAVIRGSYDPFARACAWALLDRYTPDNDFETLSEELELVAKWRADP</sequence>
<protein>
    <submittedName>
        <fullName evidence="1">Uncharacterized protein</fullName>
    </submittedName>
</protein>
<dbReference type="Proteomes" id="UP000184203">
    <property type="component" value="Unassembled WGS sequence"/>
</dbReference>
<reference evidence="2" key="3">
    <citation type="submission" date="2016-11" db="EMBL/GenBank/DDBJ databases">
        <authorList>
            <person name="Jaros S."/>
            <person name="Januszkiewicz K."/>
            <person name="Wedrychowicz H."/>
        </authorList>
    </citation>
    <scope>NUCLEOTIDE SEQUENCE [LARGE SCALE GENOMIC DNA]</scope>
    <source>
        <strain evidence="2">DX253</strain>
    </source>
</reference>
<dbReference type="RefSeq" id="WP_007976666.1">
    <property type="nucleotide sequence ID" value="NZ_AEMG01000002.1"/>
</dbReference>
<evidence type="ECO:0000313" key="4">
    <source>
        <dbReference type="Proteomes" id="UP000184203"/>
    </source>
</evidence>
<organism evidence="1 3">
    <name type="scientific">Haladaptatus paucihalophilus DX253</name>
    <dbReference type="NCBI Taxonomy" id="797209"/>
    <lineage>
        <taxon>Archaea</taxon>
        <taxon>Methanobacteriati</taxon>
        <taxon>Methanobacteriota</taxon>
        <taxon>Stenosarchaea group</taxon>
        <taxon>Halobacteria</taxon>
        <taxon>Halobacteriales</taxon>
        <taxon>Haladaptataceae</taxon>
        <taxon>Haladaptatus</taxon>
    </lineage>
</organism>
<name>E7QNG9_HALPU</name>
<reference evidence="1 3" key="1">
    <citation type="journal article" date="2014" name="ISME J.">
        <title>Trehalose/2-sulfotrehalose biosynthesis and glycine-betaine uptake are widely spread mechanisms for osmoadaptation in the Halobacteriales.</title>
        <authorList>
            <person name="Youssef N.H."/>
            <person name="Savage-Ashlock K.N."/>
            <person name="McCully A.L."/>
            <person name="Luedtke B."/>
            <person name="Shaw E.I."/>
            <person name="Hoff W.D."/>
            <person name="Elshahed M.S."/>
        </authorList>
    </citation>
    <scope>NUCLEOTIDE SEQUENCE [LARGE SCALE GENOMIC DNA]</scope>
    <source>
        <strain evidence="1 3">DX253</strain>
    </source>
</reference>
<dbReference type="EMBL" id="AEMG01000002">
    <property type="protein sequence ID" value="EFW93964.1"/>
    <property type="molecule type" value="Genomic_DNA"/>
</dbReference>
<accession>E7QNG9</accession>
<dbReference type="Proteomes" id="UP000003751">
    <property type="component" value="Unassembled WGS sequence"/>
</dbReference>
<evidence type="ECO:0000313" key="2">
    <source>
        <dbReference type="EMBL" id="SHK65637.1"/>
    </source>
</evidence>
<dbReference type="OrthoDB" id="350446at2157"/>
<proteinExistence type="predicted"/>
<evidence type="ECO:0000313" key="3">
    <source>
        <dbReference type="Proteomes" id="UP000003751"/>
    </source>
</evidence>
<dbReference type="PATRIC" id="fig|797209.4.peg.475"/>